<feature type="region of interest" description="Disordered" evidence="2">
    <location>
        <begin position="1"/>
        <end position="44"/>
    </location>
</feature>
<dbReference type="Pfam" id="PF13489">
    <property type="entry name" value="Methyltransf_23"/>
    <property type="match status" value="1"/>
</dbReference>
<keyword evidence="3" id="KW-0808">Transferase</keyword>
<dbReference type="GO" id="GO:0008168">
    <property type="term" value="F:methyltransferase activity"/>
    <property type="evidence" value="ECO:0007669"/>
    <property type="project" value="UniProtKB-KW"/>
</dbReference>
<organism evidence="3 4">
    <name type="scientific">Lasiosphaeris hirsuta</name>
    <dbReference type="NCBI Taxonomy" id="260670"/>
    <lineage>
        <taxon>Eukaryota</taxon>
        <taxon>Fungi</taxon>
        <taxon>Dikarya</taxon>
        <taxon>Ascomycota</taxon>
        <taxon>Pezizomycotina</taxon>
        <taxon>Sordariomycetes</taxon>
        <taxon>Sordariomycetidae</taxon>
        <taxon>Sordariales</taxon>
        <taxon>Lasiosphaeriaceae</taxon>
        <taxon>Lasiosphaeris</taxon>
    </lineage>
</organism>
<evidence type="ECO:0000313" key="3">
    <source>
        <dbReference type="EMBL" id="KAK0711788.1"/>
    </source>
</evidence>
<dbReference type="CDD" id="cd02440">
    <property type="entry name" value="AdoMet_MTases"/>
    <property type="match status" value="1"/>
</dbReference>
<feature type="compositionally biased region" description="Low complexity" evidence="2">
    <location>
        <begin position="22"/>
        <end position="40"/>
    </location>
</feature>
<dbReference type="GO" id="GO:0032259">
    <property type="term" value="P:methylation"/>
    <property type="evidence" value="ECO:0007669"/>
    <property type="project" value="UniProtKB-KW"/>
</dbReference>
<gene>
    <name evidence="3" type="ORF">B0H67DRAFT_586302</name>
</gene>
<dbReference type="EMBL" id="JAUKUA010000005">
    <property type="protein sequence ID" value="KAK0711788.1"/>
    <property type="molecule type" value="Genomic_DNA"/>
</dbReference>
<keyword evidence="4" id="KW-1185">Reference proteome</keyword>
<evidence type="ECO:0000256" key="2">
    <source>
        <dbReference type="SAM" id="MobiDB-lite"/>
    </source>
</evidence>
<proteinExistence type="inferred from homology"/>
<evidence type="ECO:0000256" key="1">
    <source>
        <dbReference type="ARBA" id="ARBA00038158"/>
    </source>
</evidence>
<dbReference type="Proteomes" id="UP001172102">
    <property type="component" value="Unassembled WGS sequence"/>
</dbReference>
<accession>A0AA40A9J4</accession>
<comment type="similarity">
    <text evidence="1">Belongs to the methyltransferase superfamily. LaeA methyltransferase family.</text>
</comment>
<comment type="caution">
    <text evidence="3">The sequence shown here is derived from an EMBL/GenBank/DDBJ whole genome shotgun (WGS) entry which is preliminary data.</text>
</comment>
<dbReference type="AlphaFoldDB" id="A0AA40A9J4"/>
<sequence>MADTKPESEQAAATSNNEPIETSAAAAAASSPTSPAQAPAVVLPPEHWTQTALEADDDDADSTLGDDAATSTASITSTILRYRTIRGRTYHSEIGNAQYWGANDERHNEALDVLHHLFTLTLDDQLFLAPLSNPQKALDIGTGTGIWAIDFADKFPQCVVIGTDISPIQPSWIPPNLKFEMDDCTQDWTFGTDNFDFVHIRYLLGCIPDWTHLFKQAFVALKPGGYLESYEGSPNVYSDDNTLPPTSAIAQWGPLFINGGKTIGRSFTIVDDGVQRKAMEEAGFVDIKERMIKVPSGGWSKDPREKELGIWAQHAVESDVEGFILFLTTTLGWTKEQTGVYIAHLRKELRSLKHHVYYYQKVVWGKKPEK</sequence>
<dbReference type="Gene3D" id="3.40.50.150">
    <property type="entry name" value="Vaccinia Virus protein VP39"/>
    <property type="match status" value="1"/>
</dbReference>
<dbReference type="InterPro" id="IPR029063">
    <property type="entry name" value="SAM-dependent_MTases_sf"/>
</dbReference>
<reference evidence="3" key="1">
    <citation type="submission" date="2023-06" db="EMBL/GenBank/DDBJ databases">
        <title>Genome-scale phylogeny and comparative genomics of the fungal order Sordariales.</title>
        <authorList>
            <consortium name="Lawrence Berkeley National Laboratory"/>
            <person name="Hensen N."/>
            <person name="Bonometti L."/>
            <person name="Westerberg I."/>
            <person name="Brannstrom I.O."/>
            <person name="Guillou S."/>
            <person name="Cros-Aarteil S."/>
            <person name="Calhoun S."/>
            <person name="Haridas S."/>
            <person name="Kuo A."/>
            <person name="Mondo S."/>
            <person name="Pangilinan J."/>
            <person name="Riley R."/>
            <person name="Labutti K."/>
            <person name="Andreopoulos B."/>
            <person name="Lipzen A."/>
            <person name="Chen C."/>
            <person name="Yanf M."/>
            <person name="Daum C."/>
            <person name="Ng V."/>
            <person name="Clum A."/>
            <person name="Steindorff A."/>
            <person name="Ohm R."/>
            <person name="Martin F."/>
            <person name="Silar P."/>
            <person name="Natvig D."/>
            <person name="Lalanne C."/>
            <person name="Gautier V."/>
            <person name="Ament-Velasquez S.L."/>
            <person name="Kruys A."/>
            <person name="Hutchinson M.I."/>
            <person name="Powell A.J."/>
            <person name="Barry K."/>
            <person name="Miller A.N."/>
            <person name="Grigoriev I.V."/>
            <person name="Debuchy R."/>
            <person name="Gladieux P."/>
            <person name="Thoren M.H."/>
            <person name="Johannesson H."/>
        </authorList>
    </citation>
    <scope>NUCLEOTIDE SEQUENCE</scope>
    <source>
        <strain evidence="3">SMH4607-1</strain>
    </source>
</reference>
<dbReference type="PANTHER" id="PTHR43591:SF10">
    <property type="entry name" value="ABC TRANSMEMBRANE TYPE-1 DOMAIN-CONTAINING PROTEIN-RELATED"/>
    <property type="match status" value="1"/>
</dbReference>
<protein>
    <submittedName>
        <fullName evidence="3">S-adenosyl-L-methionine-dependent methyltransferase</fullName>
    </submittedName>
</protein>
<evidence type="ECO:0000313" key="4">
    <source>
        <dbReference type="Proteomes" id="UP001172102"/>
    </source>
</evidence>
<name>A0AA40A9J4_9PEZI</name>
<keyword evidence="3" id="KW-0489">Methyltransferase</keyword>
<dbReference type="PANTHER" id="PTHR43591">
    <property type="entry name" value="METHYLTRANSFERASE"/>
    <property type="match status" value="1"/>
</dbReference>
<dbReference type="SUPFAM" id="SSF53335">
    <property type="entry name" value="S-adenosyl-L-methionine-dependent methyltransferases"/>
    <property type="match status" value="1"/>
</dbReference>
<feature type="compositionally biased region" description="Polar residues" evidence="2">
    <location>
        <begin position="11"/>
        <end position="20"/>
    </location>
</feature>